<evidence type="ECO:0000313" key="7">
    <source>
        <dbReference type="Proteomes" id="UP000220605"/>
    </source>
</evidence>
<feature type="compositionally biased region" description="Basic and acidic residues" evidence="3">
    <location>
        <begin position="1364"/>
        <end position="1378"/>
    </location>
</feature>
<comment type="subcellular location">
    <subcellularLocation>
        <location evidence="1">Cytoplasm</location>
        <location evidence="1">Cytoskeleton</location>
    </subcellularLocation>
</comment>
<feature type="transmembrane region" description="Helical" evidence="4">
    <location>
        <begin position="1813"/>
        <end position="1835"/>
    </location>
</feature>
<keyword evidence="4" id="KW-0472">Membrane</keyword>
<feature type="compositionally biased region" description="Polar residues" evidence="3">
    <location>
        <begin position="1513"/>
        <end position="1522"/>
    </location>
</feature>
<dbReference type="EMBL" id="LT635622">
    <property type="protein sequence ID" value="VUZ97197.1"/>
    <property type="molecule type" value="Genomic_DNA"/>
</dbReference>
<organism evidence="6 7">
    <name type="scientific">Plasmodium vivax</name>
    <name type="common">malaria parasite P. vivax</name>
    <dbReference type="NCBI Taxonomy" id="5855"/>
    <lineage>
        <taxon>Eukaryota</taxon>
        <taxon>Sar</taxon>
        <taxon>Alveolata</taxon>
        <taxon>Apicomplexa</taxon>
        <taxon>Aconoidasida</taxon>
        <taxon>Haemosporida</taxon>
        <taxon>Plasmodiidae</taxon>
        <taxon>Plasmodium</taxon>
        <taxon>Plasmodium (Plasmodium)</taxon>
    </lineage>
</organism>
<dbReference type="SUPFAM" id="SSF54001">
    <property type="entry name" value="Cysteine proteinases"/>
    <property type="match status" value="1"/>
</dbReference>
<dbReference type="InterPro" id="IPR052299">
    <property type="entry name" value="CEP76"/>
</dbReference>
<dbReference type="VEuPathDB" id="PlasmoDB:PVP01_1145100"/>
<dbReference type="VEuPathDB" id="PlasmoDB:PVW1_110051000"/>
<dbReference type="SUPFAM" id="SSF49562">
    <property type="entry name" value="C2 domain (Calcium/lipid-binding domain, CaLB)"/>
    <property type="match status" value="1"/>
</dbReference>
<evidence type="ECO:0000256" key="1">
    <source>
        <dbReference type="ARBA" id="ARBA00004245"/>
    </source>
</evidence>
<feature type="compositionally biased region" description="Acidic residues" evidence="3">
    <location>
        <begin position="57"/>
        <end position="71"/>
    </location>
</feature>
<dbReference type="VEuPathDB" id="PlasmoDB:PVPAM_110049900"/>
<reference evidence="7" key="1">
    <citation type="submission" date="2016-07" db="EMBL/GenBank/DDBJ databases">
        <authorList>
            <consortium name="Pathogen Informatics"/>
        </authorList>
    </citation>
    <scope>NUCLEOTIDE SEQUENCE [LARGE SCALE GENOMIC DNA]</scope>
</reference>
<dbReference type="SMART" id="SM00239">
    <property type="entry name" value="C2"/>
    <property type="match status" value="1"/>
</dbReference>
<dbReference type="InterPro" id="IPR035892">
    <property type="entry name" value="C2_domain_sf"/>
</dbReference>
<evidence type="ECO:0000256" key="2">
    <source>
        <dbReference type="ARBA" id="ARBA00023212"/>
    </source>
</evidence>
<gene>
    <name evidence="6" type="ORF">PVP01_1145100</name>
</gene>
<evidence type="ECO:0000256" key="4">
    <source>
        <dbReference type="SAM" id="Phobius"/>
    </source>
</evidence>
<dbReference type="Pfam" id="PF24656">
    <property type="entry name" value="CEPT76_peptidase"/>
    <property type="match status" value="1"/>
</dbReference>
<dbReference type="Gene3D" id="2.60.40.150">
    <property type="entry name" value="C2 domain"/>
    <property type="match status" value="1"/>
</dbReference>
<keyword evidence="4" id="KW-0812">Transmembrane</keyword>
<dbReference type="CDD" id="cd00030">
    <property type="entry name" value="C2"/>
    <property type="match status" value="1"/>
</dbReference>
<dbReference type="Proteomes" id="UP000220605">
    <property type="component" value="Chromosome 11"/>
</dbReference>
<feature type="region of interest" description="Disordered" evidence="3">
    <location>
        <begin position="1304"/>
        <end position="1378"/>
    </location>
</feature>
<keyword evidence="4" id="KW-1133">Transmembrane helix</keyword>
<proteinExistence type="predicted"/>
<dbReference type="PANTHER" id="PTHR46436:SF2">
    <property type="entry name" value="CHROMOSOME UNDETERMINED SCAFFOLD_119, WHOLE GENOME SHOTGUN SEQUENCE"/>
    <property type="match status" value="1"/>
</dbReference>
<evidence type="ECO:0000259" key="5">
    <source>
        <dbReference type="PROSITE" id="PS50004"/>
    </source>
</evidence>
<feature type="region of interest" description="Disordered" evidence="3">
    <location>
        <begin position="1482"/>
        <end position="1531"/>
    </location>
</feature>
<evidence type="ECO:0000256" key="3">
    <source>
        <dbReference type="SAM" id="MobiDB-lite"/>
    </source>
</evidence>
<sequence>MFLMNTIKGIFHHEEEANNDAAGEKEKKNKRVHISELKDEVWLYKSEDKKERLSEDYASEYEDEGGSFYDEEGGRKPKDHFLEVPLFDEDESGRSIQKNLRSLPSRKIKAIKRSEESEVSEESLSTTDEEEDMEEPFLDLYEELKREQSVKEFYNPMLRPRLWRFEFFIKYIHNLENQLQRNFYLVSFGNIKKLKLYGDLKKEVLYTPGYSVEPGEVKYLKVPLPIWAEKELSISYEDLQNFEVAIEMWCIKGFIFNELYASSKKTLKEVIENDPDTNIILRRRIEKRNITFEAQRLGVYMQLSEIFEFHMALDSWWFIANSEMPSYLKTLPKILRFKFPLSEDDWVIHSSHKSQNNFWLYPGYFCFIGTYHQLANAFFILTVLSHNTSYRYKPPILLGSCIISLKSVTEHPFFKGTVKKLTLDKTKFRQGEIVGNIKCFVNSYGIEEGDIPVQRPVQPLSDATLVNQLVLNDHYLVIRVIKCENLAISSIDLNNVNINVWVKWDGIVNKTDTVSKSTSPFFYQNLYFPIRLVDKKELTHESLIKNVLPVDLISKGEICFEVHNNNEVNSTILGIFELPFADIFNYGTPDYRSLAQEASQSSSPYNDYKDNYDAANEGADLASDNYDDYYVRKYKTVVYKNTLELMYSTLHLKALNMESIQTKKESTISVEAFVIPPLPSGLVFVEKEKIQNASMIYKSMSKRWERDFAKFKDTYTQWFPRADKSRSFPCVSRNEFDGNHYPLCSFVTSINLPAQVSTPGPLFHWLNNIEYIENEDESSIFTPPYFFLSYKKGTIQDHVLLLCCCLKGLEYDAYVCKGTINNGKKNHYWVMTRHEDGWVCFWEVTNKCIIHLKRRWNNSNFSRNAEVRAQEEMISKVVEGNDRERYYTGDYLMSFVRYGLEELKKREKQIKEEYDLKEQNKLYTMELYRENHMKDEQVDVNEVLYNDEELFNNMFEVKFEKHETYSSSKALKYLLENFSKHIPIAPKMFLLDYESTLAYVPYSSVEVVFNDEQLYGNLQNHHPACILYDLENNFHWRPLLNHSPVPIKSEITISTPLSDRLSVKYTKDLEEEIQEMILFMRTKEGLDTSFEHSKEIRHFLEMYIDLCEYKLNLDNNYNTKPENYDRAGGGEAAAVGGKAAEVGGKAAEVGQAAAVGGKAAEVGQAATFGGEDKAHLHLRKTWSQYKNDYYPNIEAQYVNKENLNFYETYHPSGHNEMISHEQKKHLANIPEDYIYGMNDEVYTQGKEQYIKNYVFCRDSADILNNYDSSVKRKNVKRFSNAPVHYQERVHAGGEAAMGEAAMGEAAMGEAAMESVTRSDSRSDTNDPPGKEPQLGGEKNQEEDIPSISGDGSIQEGDPTSEANAESKRRPRCTDRADVPNKYIKKYNKRYDGLLKLEKSLKKKEKQMKEEMMDVKLGGEFLQRGRLGRQSFFSYVDTQAFLKHTLGRKTRTKKGVNKSVHEKRCVKCDHLFNGYLIIPSKGDHSGDGTEGRCNGEGTQRGRRSGDGVGPSYRVNESSTTRRSTLLRKSHPSGKKLRELVAKCKKRYCMKKMGRDMLKLKVAFLRRRIRGNGKGRSGARFERNPFVSEKKAEDRKDGAASSPDREVTGALQRGRLFLCQSHHQMYADQKFLDVGGGPTGAYQQGTPQEMVEQSSPDNPVAQNRFADYNASDMLRGNNFQGTFYEHVQGKNTNEGLGGNVNMQTGGEHLTGLTKSKEKAPTPIPPKTWSRLNPTSKYAAHQISQWNWYYSLEEQYFNWQYYKFPVPPNHTFVGFPIHFSTIDFYEVKSFLLHSKRFENIMKLSIDNISFLIYCKVFPLIGGIMSNWMFLGCLVPWMTAQERKTKMKKPPKKDINQR</sequence>
<dbReference type="OrthoDB" id="5527234at2759"/>
<dbReference type="PANTHER" id="PTHR46436">
    <property type="entry name" value="CENTROSOMAL PROTEIN OF 76 KDA"/>
    <property type="match status" value="1"/>
</dbReference>
<feature type="compositionally biased region" description="Basic and acidic residues" evidence="3">
    <location>
        <begin position="1577"/>
        <end position="1605"/>
    </location>
</feature>
<dbReference type="PROSITE" id="PS50004">
    <property type="entry name" value="C2"/>
    <property type="match status" value="1"/>
</dbReference>
<dbReference type="InterPro" id="IPR038765">
    <property type="entry name" value="Papain-like_cys_pep_sf"/>
</dbReference>
<dbReference type="InterPro" id="IPR000008">
    <property type="entry name" value="C2_dom"/>
</dbReference>
<feature type="compositionally biased region" description="Low complexity" evidence="3">
    <location>
        <begin position="1304"/>
        <end position="1313"/>
    </location>
</feature>
<evidence type="ECO:0000313" key="6">
    <source>
        <dbReference type="EMBL" id="VUZ97197.1"/>
    </source>
</evidence>
<dbReference type="Pfam" id="PF24652">
    <property type="entry name" value="CEP76_C"/>
    <property type="match status" value="1"/>
</dbReference>
<feature type="region of interest" description="Disordered" evidence="3">
    <location>
        <begin position="112"/>
        <end position="132"/>
    </location>
</feature>
<feature type="compositionally biased region" description="Acidic residues" evidence="3">
    <location>
        <begin position="117"/>
        <end position="132"/>
    </location>
</feature>
<accession>A0A564ZXU5</accession>
<dbReference type="GO" id="GO:0005856">
    <property type="term" value="C:cytoskeleton"/>
    <property type="evidence" value="ECO:0007669"/>
    <property type="project" value="UniProtKB-SubCell"/>
</dbReference>
<feature type="domain" description="C2" evidence="5">
    <location>
        <begin position="456"/>
        <end position="594"/>
    </location>
</feature>
<feature type="region of interest" description="Disordered" evidence="3">
    <location>
        <begin position="48"/>
        <end position="75"/>
    </location>
</feature>
<keyword evidence="2" id="KW-0963">Cytoplasm</keyword>
<dbReference type="VEuPathDB" id="PlasmoDB:PVX_113355"/>
<name>A0A564ZXU5_PLAVI</name>
<feature type="region of interest" description="Disordered" evidence="3">
    <location>
        <begin position="1570"/>
        <end position="1605"/>
    </location>
</feature>
<dbReference type="InterPro" id="IPR056290">
    <property type="entry name" value="CEPT76/DRC7_peptidase-like_dom"/>
</dbReference>
<dbReference type="InterPro" id="IPR056288">
    <property type="entry name" value="CEP76_C"/>
</dbReference>
<protein>
    <submittedName>
        <fullName evidence="6">Centrosomal protein CEP76, putative</fullName>
    </submittedName>
</protein>
<keyword evidence="2" id="KW-0206">Cytoskeleton</keyword>